<dbReference type="Gene3D" id="3.40.50.1240">
    <property type="entry name" value="Phosphoglycerate mutase-like"/>
    <property type="match status" value="1"/>
</dbReference>
<keyword evidence="1 2" id="KW-0378">Hydrolase</keyword>
<evidence type="ECO:0000313" key="3">
    <source>
        <dbReference type="Proteomes" id="UP001596142"/>
    </source>
</evidence>
<sequence length="203" mass="23075">MDLFLIRHGESEGNRAGKLQGCQDFPLSVEGKKQALLLGQFLKSTKLDALYSSDLSRAYETAKAIEKYQHVPLIASEAYREIHLGPFEGKTREEIYKEFPDMRNKNLLTSGIEGTEQVGVITERCKQLINGLSEKHQEKTIALVSHGGFLSIFLMFLMLGDDWYQFHRPFRLGNTGVTKITVKQEGNPVIHYINRDTHLASKY</sequence>
<keyword evidence="3" id="KW-1185">Reference proteome</keyword>
<comment type="caution">
    <text evidence="2">The sequence shown here is derived from an EMBL/GenBank/DDBJ whole genome shotgun (WGS) entry which is preliminary data.</text>
</comment>
<protein>
    <submittedName>
        <fullName evidence="2">Histidine phosphatase family protein</fullName>
        <ecNumber evidence="2">3.1.3.-</ecNumber>
    </submittedName>
</protein>
<dbReference type="InterPro" id="IPR029033">
    <property type="entry name" value="His_PPase_superfam"/>
</dbReference>
<dbReference type="EMBL" id="JBHSOZ010000004">
    <property type="protein sequence ID" value="MFC5713242.1"/>
    <property type="molecule type" value="Genomic_DNA"/>
</dbReference>
<reference evidence="3" key="1">
    <citation type="journal article" date="2019" name="Int. J. Syst. Evol. Microbiol.">
        <title>The Global Catalogue of Microorganisms (GCM) 10K type strain sequencing project: providing services to taxonomists for standard genome sequencing and annotation.</title>
        <authorList>
            <consortium name="The Broad Institute Genomics Platform"/>
            <consortium name="The Broad Institute Genome Sequencing Center for Infectious Disease"/>
            <person name="Wu L."/>
            <person name="Ma J."/>
        </authorList>
    </citation>
    <scope>NUCLEOTIDE SEQUENCE [LARGE SCALE GENOMIC DNA]</scope>
    <source>
        <strain evidence="3">CECT 7184</strain>
    </source>
</reference>
<dbReference type="Proteomes" id="UP001596142">
    <property type="component" value="Unassembled WGS sequence"/>
</dbReference>
<dbReference type="RefSeq" id="WP_054636767.1">
    <property type="nucleotide sequence ID" value="NZ_JBHSOZ010000004.1"/>
</dbReference>
<evidence type="ECO:0000256" key="1">
    <source>
        <dbReference type="ARBA" id="ARBA00022801"/>
    </source>
</evidence>
<dbReference type="InterPro" id="IPR013078">
    <property type="entry name" value="His_Pase_superF_clade-1"/>
</dbReference>
<dbReference type="Pfam" id="PF00300">
    <property type="entry name" value="His_Phos_1"/>
    <property type="match status" value="1"/>
</dbReference>
<dbReference type="InterPro" id="IPR051695">
    <property type="entry name" value="Phosphoglycerate_Mutase"/>
</dbReference>
<gene>
    <name evidence="2" type="ORF">ACFPU1_10630</name>
</gene>
<dbReference type="PANTHER" id="PTHR46517:SF1">
    <property type="entry name" value="FRUCTOSE-2,6-BISPHOSPHATASE TIGAR"/>
    <property type="match status" value="1"/>
</dbReference>
<evidence type="ECO:0000313" key="2">
    <source>
        <dbReference type="EMBL" id="MFC5713242.1"/>
    </source>
</evidence>
<name>A0ABW0YR98_9BACI</name>
<dbReference type="SMART" id="SM00855">
    <property type="entry name" value="PGAM"/>
    <property type="match status" value="1"/>
</dbReference>
<dbReference type="CDD" id="cd07067">
    <property type="entry name" value="HP_PGM_like"/>
    <property type="match status" value="1"/>
</dbReference>
<dbReference type="SUPFAM" id="SSF53254">
    <property type="entry name" value="Phosphoglycerate mutase-like"/>
    <property type="match status" value="1"/>
</dbReference>
<dbReference type="PROSITE" id="PS00175">
    <property type="entry name" value="PG_MUTASE"/>
    <property type="match status" value="1"/>
</dbReference>
<proteinExistence type="predicted"/>
<dbReference type="EC" id="3.1.3.-" evidence="2"/>
<dbReference type="InterPro" id="IPR001345">
    <property type="entry name" value="PG/BPGM_mutase_AS"/>
</dbReference>
<accession>A0ABW0YR98</accession>
<organism evidence="2 3">
    <name type="scientific">Thalassorhabdus alkalitolerans</name>
    <dbReference type="NCBI Taxonomy" id="2282697"/>
    <lineage>
        <taxon>Bacteria</taxon>
        <taxon>Bacillati</taxon>
        <taxon>Bacillota</taxon>
        <taxon>Bacilli</taxon>
        <taxon>Bacillales</taxon>
        <taxon>Bacillaceae</taxon>
        <taxon>Thalassorhabdus</taxon>
    </lineage>
</organism>
<dbReference type="GO" id="GO:0016787">
    <property type="term" value="F:hydrolase activity"/>
    <property type="evidence" value="ECO:0007669"/>
    <property type="project" value="UniProtKB-KW"/>
</dbReference>
<dbReference type="PANTHER" id="PTHR46517">
    <property type="entry name" value="FRUCTOSE-2,6-BISPHOSPHATASE TIGAR"/>
    <property type="match status" value="1"/>
</dbReference>